<protein>
    <submittedName>
        <fullName evidence="2">18839_t:CDS:1</fullName>
    </submittedName>
</protein>
<name>A0A9N8W4E3_9GLOM</name>
<sequence length="213" mass="23933">MPSDEGSLSGASKLVWFSSSEVQNNNFDDCSSLSSWDDWSDFDESDTDSLYVTDLTTLPSKDTSSCSMFSVLKQEDMKLICQSSRGIMPESPKLLTKESFLNNESQKDLLPMRDTPGNPLLGSKIERNKKMVTEKDFAQVFRGRRYPVPPNYYDCNDQDDYYKSSDIKPRNLLPLLLSEAAAASKSVSPNSTKRHHCNDENINDQGVNASQIM</sequence>
<organism evidence="2 3">
    <name type="scientific">Acaulospora morrowiae</name>
    <dbReference type="NCBI Taxonomy" id="94023"/>
    <lineage>
        <taxon>Eukaryota</taxon>
        <taxon>Fungi</taxon>
        <taxon>Fungi incertae sedis</taxon>
        <taxon>Mucoromycota</taxon>
        <taxon>Glomeromycotina</taxon>
        <taxon>Glomeromycetes</taxon>
        <taxon>Diversisporales</taxon>
        <taxon>Acaulosporaceae</taxon>
        <taxon>Acaulospora</taxon>
    </lineage>
</organism>
<feature type="compositionally biased region" description="Polar residues" evidence="1">
    <location>
        <begin position="203"/>
        <end position="213"/>
    </location>
</feature>
<evidence type="ECO:0000313" key="3">
    <source>
        <dbReference type="Proteomes" id="UP000789342"/>
    </source>
</evidence>
<dbReference type="OrthoDB" id="2417058at2759"/>
<evidence type="ECO:0000313" key="2">
    <source>
        <dbReference type="EMBL" id="CAG8471693.1"/>
    </source>
</evidence>
<accession>A0A9N8W4E3</accession>
<reference evidence="2" key="1">
    <citation type="submission" date="2021-06" db="EMBL/GenBank/DDBJ databases">
        <authorList>
            <person name="Kallberg Y."/>
            <person name="Tangrot J."/>
            <person name="Rosling A."/>
        </authorList>
    </citation>
    <scope>NUCLEOTIDE SEQUENCE</scope>
    <source>
        <strain evidence="2">CL551</strain>
    </source>
</reference>
<keyword evidence="3" id="KW-1185">Reference proteome</keyword>
<dbReference type="Proteomes" id="UP000789342">
    <property type="component" value="Unassembled WGS sequence"/>
</dbReference>
<dbReference type="EMBL" id="CAJVPV010000734">
    <property type="protein sequence ID" value="CAG8471693.1"/>
    <property type="molecule type" value="Genomic_DNA"/>
</dbReference>
<evidence type="ECO:0000256" key="1">
    <source>
        <dbReference type="SAM" id="MobiDB-lite"/>
    </source>
</evidence>
<feature type="region of interest" description="Disordered" evidence="1">
    <location>
        <begin position="186"/>
        <end position="213"/>
    </location>
</feature>
<dbReference type="AlphaFoldDB" id="A0A9N8W4E3"/>
<gene>
    <name evidence="2" type="ORF">AMORRO_LOCUS1886</name>
</gene>
<comment type="caution">
    <text evidence="2">The sequence shown here is derived from an EMBL/GenBank/DDBJ whole genome shotgun (WGS) entry which is preliminary data.</text>
</comment>
<proteinExistence type="predicted"/>